<keyword evidence="4" id="KW-0418">Kinase</keyword>
<feature type="domain" description="Deoxynucleoside kinase" evidence="3">
    <location>
        <begin position="3"/>
        <end position="194"/>
    </location>
</feature>
<keyword evidence="2" id="KW-0067">ATP-binding</keyword>
<gene>
    <name evidence="4" type="ORF">ELUMI_v1c07430</name>
</gene>
<dbReference type="PANTHER" id="PTHR10513:SF35">
    <property type="entry name" value="DEOXYADENOSINE KINASE"/>
    <property type="match status" value="1"/>
</dbReference>
<dbReference type="InterPro" id="IPR027417">
    <property type="entry name" value="P-loop_NTPase"/>
</dbReference>
<evidence type="ECO:0000313" key="5">
    <source>
        <dbReference type="Proteomes" id="UP000232063"/>
    </source>
</evidence>
<dbReference type="Proteomes" id="UP000232063">
    <property type="component" value="Chromosome"/>
</dbReference>
<dbReference type="PIRSF" id="PIRSF000705">
    <property type="entry name" value="DNK"/>
    <property type="match status" value="1"/>
</dbReference>
<dbReference type="GO" id="GO:0019136">
    <property type="term" value="F:deoxynucleoside kinase activity"/>
    <property type="evidence" value="ECO:0007669"/>
    <property type="project" value="InterPro"/>
</dbReference>
<name>A0A2K8NUD7_9MOLU</name>
<dbReference type="OrthoDB" id="9776634at2"/>
<dbReference type="EMBL" id="CP024963">
    <property type="protein sequence ID" value="ATZ17465.1"/>
    <property type="molecule type" value="Genomic_DNA"/>
</dbReference>
<reference evidence="4 5" key="1">
    <citation type="submission" date="2017-11" db="EMBL/GenBank/DDBJ databases">
        <title>Genome sequence of Entomoplasma luminosum PIMN-1 (ATCC 49195).</title>
        <authorList>
            <person name="Lo W.-S."/>
            <person name="Gasparich G.E."/>
            <person name="Kuo C.-H."/>
        </authorList>
    </citation>
    <scope>NUCLEOTIDE SEQUENCE [LARGE SCALE GENOMIC DNA]</scope>
    <source>
        <strain evidence="4 5">PIMN-1</strain>
    </source>
</reference>
<sequence length="206" mass="24429">MKIAIFGTVGAGKTTIVNLIAKKYGHQIFAEPIAENPYFDDYYREMKPFAFKMQIYMLTARIQQLTQAQNLSNVIFDRTILDNPVFVKTNHDLETMNNPDFKTYNDFYDHVIIPWISQRQDFDLVIYLKVSTDKAIERIHKRGIKAELQLPKKFWQTLNKNYDKYFKIWKNYFNFVVIDATTDDLNLKMDIIYKSIAEIETKIQNN</sequence>
<dbReference type="InterPro" id="IPR002624">
    <property type="entry name" value="DCK/DGK"/>
</dbReference>
<evidence type="ECO:0000313" key="4">
    <source>
        <dbReference type="EMBL" id="ATZ17465.1"/>
    </source>
</evidence>
<dbReference type="KEGG" id="elj:ELUMI_v1c07430"/>
<accession>A0A2K8NUD7</accession>
<dbReference type="AlphaFoldDB" id="A0A2K8NUD7"/>
<dbReference type="SUPFAM" id="SSF52540">
    <property type="entry name" value="P-loop containing nucleoside triphosphate hydrolases"/>
    <property type="match status" value="1"/>
</dbReference>
<dbReference type="InterPro" id="IPR050566">
    <property type="entry name" value="Deoxyribonucleoside_kinase"/>
</dbReference>
<dbReference type="RefSeq" id="WP_025734639.1">
    <property type="nucleotide sequence ID" value="NZ_CP024963.1"/>
</dbReference>
<evidence type="ECO:0000256" key="1">
    <source>
        <dbReference type="PIRSR" id="PIRSR000705-1"/>
    </source>
</evidence>
<protein>
    <submittedName>
        <fullName evidence="4">Deoxyguanosine kinase</fullName>
    </submittedName>
</protein>
<keyword evidence="2" id="KW-0547">Nucleotide-binding</keyword>
<feature type="binding site" evidence="2">
    <location>
        <begin position="7"/>
        <end position="15"/>
    </location>
    <ligand>
        <name>ATP</name>
        <dbReference type="ChEBI" id="CHEBI:30616"/>
    </ligand>
</feature>
<dbReference type="Pfam" id="PF01712">
    <property type="entry name" value="dNK"/>
    <property type="match status" value="1"/>
</dbReference>
<dbReference type="InterPro" id="IPR031314">
    <property type="entry name" value="DNK_dom"/>
</dbReference>
<dbReference type="CDD" id="cd01673">
    <property type="entry name" value="dNK"/>
    <property type="match status" value="1"/>
</dbReference>
<dbReference type="GO" id="GO:0005524">
    <property type="term" value="F:ATP binding"/>
    <property type="evidence" value="ECO:0007669"/>
    <property type="project" value="UniProtKB-KW"/>
</dbReference>
<keyword evidence="5" id="KW-1185">Reference proteome</keyword>
<feature type="active site" description="Proton acceptor" evidence="1">
    <location>
        <position position="77"/>
    </location>
</feature>
<proteinExistence type="predicted"/>
<feature type="binding site" evidence="2">
    <location>
        <begin position="138"/>
        <end position="142"/>
    </location>
    <ligand>
        <name>ATP</name>
        <dbReference type="ChEBI" id="CHEBI:30616"/>
    </ligand>
</feature>
<dbReference type="Gene3D" id="3.40.50.300">
    <property type="entry name" value="P-loop containing nucleotide triphosphate hydrolases"/>
    <property type="match status" value="1"/>
</dbReference>
<evidence type="ECO:0000259" key="3">
    <source>
        <dbReference type="Pfam" id="PF01712"/>
    </source>
</evidence>
<evidence type="ECO:0000256" key="2">
    <source>
        <dbReference type="PIRSR" id="PIRSR000705-3"/>
    </source>
</evidence>
<organism evidence="4 5">
    <name type="scientific">Williamsoniiplasma luminosum</name>
    <dbReference type="NCBI Taxonomy" id="214888"/>
    <lineage>
        <taxon>Bacteria</taxon>
        <taxon>Bacillati</taxon>
        <taxon>Mycoplasmatota</taxon>
        <taxon>Mollicutes</taxon>
        <taxon>Entomoplasmatales</taxon>
        <taxon>Williamsoniiplasma</taxon>
    </lineage>
</organism>
<dbReference type="GO" id="GO:0005737">
    <property type="term" value="C:cytoplasm"/>
    <property type="evidence" value="ECO:0007669"/>
    <property type="project" value="TreeGrafter"/>
</dbReference>
<dbReference type="PANTHER" id="PTHR10513">
    <property type="entry name" value="DEOXYNUCLEOSIDE KINASE"/>
    <property type="match status" value="1"/>
</dbReference>
<keyword evidence="4" id="KW-0808">Transferase</keyword>